<accession>A0A1G1WNM3</accession>
<evidence type="ECO:0008006" key="5">
    <source>
        <dbReference type="Google" id="ProtNLM"/>
    </source>
</evidence>
<evidence type="ECO:0000259" key="2">
    <source>
        <dbReference type="Pfam" id="PF17479"/>
    </source>
</evidence>
<gene>
    <name evidence="3" type="ORF">A3F35_02300</name>
</gene>
<dbReference type="AlphaFoldDB" id="A0A1G1WNM3"/>
<evidence type="ECO:0000313" key="3">
    <source>
        <dbReference type="EMBL" id="OGY29336.1"/>
    </source>
</evidence>
<dbReference type="Pfam" id="PF17479">
    <property type="entry name" value="DUF3048_C"/>
    <property type="match status" value="1"/>
</dbReference>
<dbReference type="Gene3D" id="3.50.90.10">
    <property type="entry name" value="YerB-like"/>
    <property type="match status" value="1"/>
</dbReference>
<dbReference type="InterPro" id="IPR021416">
    <property type="entry name" value="DUF3048_N"/>
</dbReference>
<evidence type="ECO:0000313" key="4">
    <source>
        <dbReference type="Proteomes" id="UP000178068"/>
    </source>
</evidence>
<sequence length="370" mass="40699">MTYWLRGFRHLPRVKKFLVVLVLGVFCSLAGLGGFLFGEAKAERQLQRVLSPLGTLISGKPAEARDFPDPLNGVLYTKTQAAGWKDKLPLAVIVENHTDARPQSGMSKAEITYEALAEGGITRTMNLFLAEDTDVGPVRSNRTYFLDWLSEYGAGYAHVGGSPEAQSLVKTYGIADLDQFGLGTTAYDRVSFRFAPHNVYTSTARLRDAASKKGYNGPVAVELWKFKNKEASPSSRPASFNLKIGFGAAYSLSDYDVEWRYDPKTNTYLRFNGGASHTDETTKQQLTAKTIIVESLVTSLDPSGHSRLKMQTIGSGDVKIFTDGAVFSGTWKKDSRTSRTRFYDNAGGEIALNRGKIWVEIVPVGSTITY</sequence>
<dbReference type="InterPro" id="IPR023158">
    <property type="entry name" value="YerB-like_sf"/>
</dbReference>
<dbReference type="Pfam" id="PF11258">
    <property type="entry name" value="DUF3048"/>
    <property type="match status" value="1"/>
</dbReference>
<proteinExistence type="predicted"/>
<dbReference type="Proteomes" id="UP000178068">
    <property type="component" value="Unassembled WGS sequence"/>
</dbReference>
<feature type="domain" description="DUF3048" evidence="2">
    <location>
        <begin position="250"/>
        <end position="359"/>
    </location>
</feature>
<dbReference type="InterPro" id="IPR035328">
    <property type="entry name" value="DUF3048_C"/>
</dbReference>
<name>A0A1G1WNM3_9BACT</name>
<dbReference type="STRING" id="1802603.A3F35_02300"/>
<dbReference type="SUPFAM" id="SSF159774">
    <property type="entry name" value="YerB-like"/>
    <property type="match status" value="1"/>
</dbReference>
<evidence type="ECO:0000259" key="1">
    <source>
        <dbReference type="Pfam" id="PF11258"/>
    </source>
</evidence>
<reference evidence="3 4" key="1">
    <citation type="journal article" date="2016" name="Nat. Commun.">
        <title>Thousands of microbial genomes shed light on interconnected biogeochemical processes in an aquifer system.</title>
        <authorList>
            <person name="Anantharaman K."/>
            <person name="Brown C.T."/>
            <person name="Hug L.A."/>
            <person name="Sharon I."/>
            <person name="Castelle C.J."/>
            <person name="Probst A.J."/>
            <person name="Thomas B.C."/>
            <person name="Singh A."/>
            <person name="Wilkins M.J."/>
            <person name="Karaoz U."/>
            <person name="Brodie E.L."/>
            <person name="Williams K.H."/>
            <person name="Hubbard S.S."/>
            <person name="Banfield J.F."/>
        </authorList>
    </citation>
    <scope>NUCLEOTIDE SEQUENCE [LARGE SCALE GENOMIC DNA]</scope>
</reference>
<feature type="domain" description="DUF3048" evidence="1">
    <location>
        <begin position="85"/>
        <end position="215"/>
    </location>
</feature>
<organism evidence="3 4">
    <name type="scientific">Candidatus Woykebacteria bacterium RIFCSPHIGHO2_12_FULL_45_10</name>
    <dbReference type="NCBI Taxonomy" id="1802603"/>
    <lineage>
        <taxon>Bacteria</taxon>
        <taxon>Candidatus Woykeibacteriota</taxon>
    </lineage>
</organism>
<comment type="caution">
    <text evidence="3">The sequence shown here is derived from an EMBL/GenBank/DDBJ whole genome shotgun (WGS) entry which is preliminary data.</text>
</comment>
<dbReference type="EMBL" id="MHCZ01000036">
    <property type="protein sequence ID" value="OGY29336.1"/>
    <property type="molecule type" value="Genomic_DNA"/>
</dbReference>
<protein>
    <recommendedName>
        <fullName evidence="5">DUF3048 domain-containing protein</fullName>
    </recommendedName>
</protein>